<dbReference type="RefSeq" id="WP_176329700.1">
    <property type="nucleotide sequence ID" value="NZ_MSLT01000006.1"/>
</dbReference>
<feature type="chain" id="PRO_5012128900" description="Sel1 repeat family protein" evidence="1">
    <location>
        <begin position="20"/>
        <end position="346"/>
    </location>
</feature>
<dbReference type="SUPFAM" id="SSF81901">
    <property type="entry name" value="HCP-like"/>
    <property type="match status" value="2"/>
</dbReference>
<dbReference type="Gene3D" id="1.25.40.10">
    <property type="entry name" value="Tetratricopeptide repeat domain"/>
    <property type="match status" value="2"/>
</dbReference>
<comment type="caution">
    <text evidence="2">The sequence shown here is derived from an EMBL/GenBank/DDBJ whole genome shotgun (WGS) entry which is preliminary data.</text>
</comment>
<proteinExistence type="predicted"/>
<sequence>MQKLSPIFLAIALSQALNASVWANETPETSFNAGLTALQQQFFPQAENYFRQAAQSGHALAQYQLAKLYDMGQMAGGSDWIQAAFWYQKAAEQAIPEAQNRLGELLAAGRGVTADLQRAKSLFLDAAQAGVAKAQYNLGDLYYRVENDAQQALMWFEKAAAQGLSEAQFMAGTLYDQGIGGVVQDFLQAADWYRQAAEQGDSRAAYRLGWFYIEGREAIAANLVEAARLLLQAAQQNHAAAQFDLAGLYYDGFGVEVDQAKAYEWYRRAGDQGYARAWKSLGDLSERGEGTPKDDQTAYQWYWLAAQANVEGAAAALQEISQRLSPEQQRQAIATAQRWQSSLEQR</sequence>
<dbReference type="PANTHER" id="PTHR45011:SF1">
    <property type="entry name" value="DAP3-BINDING CELL DEATH ENHANCER 1"/>
    <property type="match status" value="1"/>
</dbReference>
<feature type="signal peptide" evidence="1">
    <location>
        <begin position="1"/>
        <end position="19"/>
    </location>
</feature>
<keyword evidence="3" id="KW-1185">Reference proteome</keyword>
<organism evidence="2 3">
    <name type="scientific">Thioflexithrix psekupsensis</name>
    <dbReference type="NCBI Taxonomy" id="1570016"/>
    <lineage>
        <taxon>Bacteria</taxon>
        <taxon>Pseudomonadati</taxon>
        <taxon>Pseudomonadota</taxon>
        <taxon>Gammaproteobacteria</taxon>
        <taxon>Thiotrichales</taxon>
        <taxon>Thioflexithrix</taxon>
    </lineage>
</organism>
<dbReference type="Pfam" id="PF08238">
    <property type="entry name" value="Sel1"/>
    <property type="match status" value="8"/>
</dbReference>
<evidence type="ECO:0000256" key="1">
    <source>
        <dbReference type="SAM" id="SignalP"/>
    </source>
</evidence>
<name>A0A251XB84_9GAMM</name>
<gene>
    <name evidence="2" type="ORF">TPSD3_02495</name>
</gene>
<dbReference type="InterPro" id="IPR006597">
    <property type="entry name" value="Sel1-like"/>
</dbReference>
<dbReference type="AlphaFoldDB" id="A0A251XB84"/>
<keyword evidence="1" id="KW-0732">Signal</keyword>
<dbReference type="InterPro" id="IPR011990">
    <property type="entry name" value="TPR-like_helical_dom_sf"/>
</dbReference>
<evidence type="ECO:0008006" key="4">
    <source>
        <dbReference type="Google" id="ProtNLM"/>
    </source>
</evidence>
<evidence type="ECO:0000313" key="2">
    <source>
        <dbReference type="EMBL" id="OUD15417.1"/>
    </source>
</evidence>
<protein>
    <recommendedName>
        <fullName evidence="4">Sel1 repeat family protein</fullName>
    </recommendedName>
</protein>
<accession>A0A251XB84</accession>
<evidence type="ECO:0000313" key="3">
    <source>
        <dbReference type="Proteomes" id="UP000194798"/>
    </source>
</evidence>
<reference evidence="2 3" key="1">
    <citation type="submission" date="2016-12" db="EMBL/GenBank/DDBJ databases">
        <title>Thioflexothrix psekupsii D3 genome sequencing and assembly.</title>
        <authorList>
            <person name="Fomenkov A."/>
            <person name="Vincze T."/>
            <person name="Grabovich M."/>
            <person name="Anton B.P."/>
            <person name="Dubinina G."/>
            <person name="Orlova M."/>
            <person name="Belousova E."/>
            <person name="Roberts R.J."/>
        </authorList>
    </citation>
    <scope>NUCLEOTIDE SEQUENCE [LARGE SCALE GENOMIC DNA]</scope>
    <source>
        <strain evidence="2">D3</strain>
    </source>
</reference>
<dbReference type="Proteomes" id="UP000194798">
    <property type="component" value="Unassembled WGS sequence"/>
</dbReference>
<dbReference type="InterPro" id="IPR052748">
    <property type="entry name" value="ISR_Activator"/>
</dbReference>
<dbReference type="PANTHER" id="PTHR45011">
    <property type="entry name" value="DAP3-BINDING CELL DEATH ENHANCER 1"/>
    <property type="match status" value="1"/>
</dbReference>
<dbReference type="EMBL" id="MSLT01000006">
    <property type="protein sequence ID" value="OUD15417.1"/>
    <property type="molecule type" value="Genomic_DNA"/>
</dbReference>
<dbReference type="SMART" id="SM00671">
    <property type="entry name" value="SEL1"/>
    <property type="match status" value="8"/>
</dbReference>